<accession>A0ACC2KP46</accession>
<keyword evidence="2" id="KW-1185">Reference proteome</keyword>
<reference evidence="1 2" key="1">
    <citation type="journal article" date="2022" name="Hortic Res">
        <title>A haplotype resolved chromosomal level avocado genome allows analysis of novel avocado genes.</title>
        <authorList>
            <person name="Nath O."/>
            <person name="Fletcher S.J."/>
            <person name="Hayward A."/>
            <person name="Shaw L.M."/>
            <person name="Masouleh A.K."/>
            <person name="Furtado A."/>
            <person name="Henry R.J."/>
            <person name="Mitter N."/>
        </authorList>
    </citation>
    <scope>NUCLEOTIDE SEQUENCE [LARGE SCALE GENOMIC DNA]</scope>
    <source>
        <strain evidence="2">cv. Hass</strain>
    </source>
</reference>
<comment type="caution">
    <text evidence="1">The sequence shown here is derived from an EMBL/GenBank/DDBJ whole genome shotgun (WGS) entry which is preliminary data.</text>
</comment>
<proteinExistence type="predicted"/>
<dbReference type="EMBL" id="CM056818">
    <property type="protein sequence ID" value="KAJ8622769.1"/>
    <property type="molecule type" value="Genomic_DNA"/>
</dbReference>
<dbReference type="Proteomes" id="UP001234297">
    <property type="component" value="Chromosome 10"/>
</dbReference>
<gene>
    <name evidence="1" type="ORF">MRB53_031298</name>
</gene>
<evidence type="ECO:0000313" key="1">
    <source>
        <dbReference type="EMBL" id="KAJ8622769.1"/>
    </source>
</evidence>
<protein>
    <submittedName>
        <fullName evidence="1">Uncharacterized protein</fullName>
    </submittedName>
</protein>
<name>A0ACC2KP46_PERAE</name>
<organism evidence="1 2">
    <name type="scientific">Persea americana</name>
    <name type="common">Avocado</name>
    <dbReference type="NCBI Taxonomy" id="3435"/>
    <lineage>
        <taxon>Eukaryota</taxon>
        <taxon>Viridiplantae</taxon>
        <taxon>Streptophyta</taxon>
        <taxon>Embryophyta</taxon>
        <taxon>Tracheophyta</taxon>
        <taxon>Spermatophyta</taxon>
        <taxon>Magnoliopsida</taxon>
        <taxon>Magnoliidae</taxon>
        <taxon>Laurales</taxon>
        <taxon>Lauraceae</taxon>
        <taxon>Persea</taxon>
    </lineage>
</organism>
<sequence>MLPIHDSTWQRSGILDPIKALTREIQRDPATILGLVAESWCADTNTFVFEWGESTITLEGVLILGGFPVLGQFVNAPLNEEMGGVEKTIVKEHRGFNKMKSKKASHGAWLNHFMGIGGELEHVAFLSL</sequence>
<evidence type="ECO:0000313" key="2">
    <source>
        <dbReference type="Proteomes" id="UP001234297"/>
    </source>
</evidence>